<evidence type="ECO:0000259" key="6">
    <source>
        <dbReference type="PROSITE" id="PS51686"/>
    </source>
</evidence>
<feature type="binding site" evidence="5">
    <location>
        <position position="207"/>
    </location>
    <ligand>
        <name>S-adenosyl-L-methionine</name>
        <dbReference type="ChEBI" id="CHEBI:59789"/>
    </ligand>
</feature>
<evidence type="ECO:0000256" key="4">
    <source>
        <dbReference type="ARBA" id="ARBA00022884"/>
    </source>
</evidence>
<dbReference type="PANTHER" id="PTHR22808:SF1">
    <property type="entry name" value="RNA CYTOSINE-C(5)-METHYLTRANSFERASE NSUN2-RELATED"/>
    <property type="match status" value="1"/>
</dbReference>
<organism evidence="7 8">
    <name type="scientific">Pseudoloma neurophilia</name>
    <dbReference type="NCBI Taxonomy" id="146866"/>
    <lineage>
        <taxon>Eukaryota</taxon>
        <taxon>Fungi</taxon>
        <taxon>Fungi incertae sedis</taxon>
        <taxon>Microsporidia</taxon>
        <taxon>Pseudoloma</taxon>
    </lineage>
</organism>
<accession>A0A0R0LX94</accession>
<evidence type="ECO:0000256" key="2">
    <source>
        <dbReference type="ARBA" id="ARBA00022679"/>
    </source>
</evidence>
<dbReference type="Proteomes" id="UP000051530">
    <property type="component" value="Unassembled WGS sequence"/>
</dbReference>
<dbReference type="PRINTS" id="PR02008">
    <property type="entry name" value="RCMTFAMILY"/>
</dbReference>
<evidence type="ECO:0000256" key="3">
    <source>
        <dbReference type="ARBA" id="ARBA00022691"/>
    </source>
</evidence>
<dbReference type="InterPro" id="IPR049560">
    <property type="entry name" value="MeTrfase_RsmB-F_NOP2_cat"/>
</dbReference>
<dbReference type="EMBL" id="LGUB01000174">
    <property type="protein sequence ID" value="KRH93945.1"/>
    <property type="molecule type" value="Genomic_DNA"/>
</dbReference>
<dbReference type="OrthoDB" id="6093671at2759"/>
<dbReference type="GO" id="GO:0000049">
    <property type="term" value="F:tRNA binding"/>
    <property type="evidence" value="ECO:0007669"/>
    <property type="project" value="TreeGrafter"/>
</dbReference>
<evidence type="ECO:0000256" key="5">
    <source>
        <dbReference type="PROSITE-ProRule" id="PRU01023"/>
    </source>
</evidence>
<evidence type="ECO:0000313" key="8">
    <source>
        <dbReference type="Proteomes" id="UP000051530"/>
    </source>
</evidence>
<gene>
    <name evidence="7" type="ORF">M153_4780004021</name>
</gene>
<feature type="binding site" evidence="5">
    <location>
        <begin position="150"/>
        <end position="156"/>
    </location>
    <ligand>
        <name>S-adenosyl-L-methionine</name>
        <dbReference type="ChEBI" id="CHEBI:59789"/>
    </ligand>
</feature>
<keyword evidence="1 5" id="KW-0489">Methyltransferase</keyword>
<reference evidence="7 8" key="1">
    <citation type="submission" date="2015-07" db="EMBL/GenBank/DDBJ databases">
        <title>The genome of Pseudoloma neurophilia, a relevant intracellular parasite of the zebrafish.</title>
        <authorList>
            <person name="Ndikumana S."/>
            <person name="Pelin A."/>
            <person name="Sanders J."/>
            <person name="Corradi N."/>
        </authorList>
    </citation>
    <scope>NUCLEOTIDE SEQUENCE [LARGE SCALE GENOMIC DNA]</scope>
    <source>
        <strain evidence="7 8">MK1</strain>
    </source>
</reference>
<dbReference type="AlphaFoldDB" id="A0A0R0LX94"/>
<dbReference type="Gene3D" id="3.40.50.150">
    <property type="entry name" value="Vaccinia Virus protein VP39"/>
    <property type="match status" value="1"/>
</dbReference>
<dbReference type="Pfam" id="PF01189">
    <property type="entry name" value="Methyltr_RsmB-F"/>
    <property type="match status" value="1"/>
</dbReference>
<name>A0A0R0LX94_9MICR</name>
<comment type="similarity">
    <text evidence="5">Belongs to the class I-like SAM-binding methyltransferase superfamily. RsmB/NOP family.</text>
</comment>
<dbReference type="InterPro" id="IPR001678">
    <property type="entry name" value="MeTrfase_RsmB-F_NOP2_dom"/>
</dbReference>
<dbReference type="GO" id="GO:0016428">
    <property type="term" value="F:tRNA (cytidine-5-)-methyltransferase activity"/>
    <property type="evidence" value="ECO:0007669"/>
    <property type="project" value="TreeGrafter"/>
</dbReference>
<dbReference type="GO" id="GO:0030488">
    <property type="term" value="P:tRNA methylation"/>
    <property type="evidence" value="ECO:0007669"/>
    <property type="project" value="TreeGrafter"/>
</dbReference>
<dbReference type="VEuPathDB" id="MicrosporidiaDB:M153_4780004021"/>
<protein>
    <submittedName>
        <fullName evidence="7">tRNA cytosine-5-methylase</fullName>
    </submittedName>
</protein>
<keyword evidence="2 5" id="KW-0808">Transferase</keyword>
<feature type="binding site" evidence="5">
    <location>
        <position position="223"/>
    </location>
    <ligand>
        <name>S-adenosyl-L-methionine</name>
        <dbReference type="ChEBI" id="CHEBI:59789"/>
    </ligand>
</feature>
<evidence type="ECO:0000256" key="1">
    <source>
        <dbReference type="ARBA" id="ARBA00022603"/>
    </source>
</evidence>
<dbReference type="GO" id="GO:0005737">
    <property type="term" value="C:cytoplasm"/>
    <property type="evidence" value="ECO:0007669"/>
    <property type="project" value="TreeGrafter"/>
</dbReference>
<comment type="caution">
    <text evidence="5">Lacks conserved residue(s) required for the propagation of feature annotation.</text>
</comment>
<dbReference type="PANTHER" id="PTHR22808">
    <property type="entry name" value="NCL1 YEAST -RELATED NOL1/NOP2/FMU SUN DOMAIN-CONTAINING"/>
    <property type="match status" value="1"/>
</dbReference>
<dbReference type="InterPro" id="IPR023267">
    <property type="entry name" value="RCMT"/>
</dbReference>
<keyword evidence="8" id="KW-1185">Reference proteome</keyword>
<dbReference type="GO" id="GO:0005634">
    <property type="term" value="C:nucleus"/>
    <property type="evidence" value="ECO:0007669"/>
    <property type="project" value="TreeGrafter"/>
</dbReference>
<feature type="domain" description="SAM-dependent MTase RsmB/NOP-type" evidence="6">
    <location>
        <begin position="34"/>
        <end position="408"/>
    </location>
</feature>
<feature type="active site" description="Nucleophile" evidence="5">
    <location>
        <position position="315"/>
    </location>
</feature>
<comment type="caution">
    <text evidence="7">The sequence shown here is derived from an EMBL/GenBank/DDBJ whole genome shotgun (WGS) entry which is preliminary data.</text>
</comment>
<dbReference type="SUPFAM" id="SSF53335">
    <property type="entry name" value="S-adenosyl-L-methionine-dependent methyltransferases"/>
    <property type="match status" value="1"/>
</dbReference>
<evidence type="ECO:0000313" key="7">
    <source>
        <dbReference type="EMBL" id="KRH93945.1"/>
    </source>
</evidence>
<keyword evidence="3 5" id="KW-0949">S-adenosyl-L-methionine</keyword>
<dbReference type="PROSITE" id="PS51686">
    <property type="entry name" value="SAM_MT_RSMB_NOP"/>
    <property type="match status" value="1"/>
</dbReference>
<proteinExistence type="inferred from homology"/>
<sequence length="624" mass="72030">MDNSHQKKYYENLIERIKNCEKHHFSDEDKVAFLKMLKYAPLPHIIRINKKSQYFYLVKEYLIKNNMTDKICDNIFLVKDGLRKIDRKMAKLNDKDIKLTDKQVQNKILFNSLVDLGIVTNQEIVSMIPSSFIITIAQKAQPTDLFLDMCAAPGSKSGHILENNVNLIMNEVVKVRANVLSARLGDELEKFVICGDGRKFPLVSYTDDKDFHGTVKFHSILADVPCSGDGTFRKNYLPEETPSRAASIKNMTKIDDDIEIIADIPENKVKSFEELAIARKEFLQVVGFSKNPILNIELLQRALELTENYVIYSTCSLDPIENEFVVANVDAEICDWKEIGNCVFDLVNITDTAKIEPTIKARLVYRPGIQECKKSPFSFSNKKLYKTMRFYPHDNNTGGFYIAILKKRNDFIKKSDPENSAEEEKELLPVYTMPEESVRSIKIKPNLFLKINNTIYNQISEDLRNSLVTFYKLNLPDDCIFLATERSKKKIIMFRSMQAFALAKAGNCTNFGSTVFELDKRMKNEPEHARDYKIINFAPLKPFLTDYIHIKTTKFFRYMLKHSVHFDEIPDMENQQLLKDWQHANGIFYCEGIFCKGYISSDSVTLMINKKEKDILNLVLPVDD</sequence>
<dbReference type="InterPro" id="IPR029063">
    <property type="entry name" value="SAM-dependent_MTases_sf"/>
</dbReference>
<keyword evidence="4 5" id="KW-0694">RNA-binding</keyword>